<keyword evidence="8 12" id="KW-0067">ATP-binding</keyword>
<evidence type="ECO:0000256" key="4">
    <source>
        <dbReference type="ARBA" id="ARBA00022475"/>
    </source>
</evidence>
<evidence type="ECO:0000259" key="11">
    <source>
        <dbReference type="PROSITE" id="PS50893"/>
    </source>
</evidence>
<dbReference type="GO" id="GO:0005886">
    <property type="term" value="C:plasma membrane"/>
    <property type="evidence" value="ECO:0007669"/>
    <property type="project" value="UniProtKB-SubCell"/>
</dbReference>
<keyword evidence="3" id="KW-0813">Transport</keyword>
<keyword evidence="10" id="KW-0472">Membrane</keyword>
<gene>
    <name evidence="12" type="ORF">ENV30_03380</name>
</gene>
<name>A0A7V3YG01_9BACT</name>
<evidence type="ECO:0000256" key="7">
    <source>
        <dbReference type="ARBA" id="ARBA00022741"/>
    </source>
</evidence>
<comment type="subcellular location">
    <subcellularLocation>
        <location evidence="2">Cell inner membrane</location>
    </subcellularLocation>
    <subcellularLocation>
        <location evidence="1">Cell membrane</location>
        <topology evidence="1">Peripheral membrane protein</topology>
    </subcellularLocation>
</comment>
<dbReference type="SUPFAM" id="SSF52540">
    <property type="entry name" value="P-loop containing nucleoside triphosphate hydrolases"/>
    <property type="match status" value="2"/>
</dbReference>
<dbReference type="AlphaFoldDB" id="A0A7V3YG01"/>
<comment type="caution">
    <text evidence="12">The sequence shown here is derived from an EMBL/GenBank/DDBJ whole genome shotgun (WGS) entry which is preliminary data.</text>
</comment>
<protein>
    <submittedName>
        <fullName evidence="12">Sugar ABC transporter ATP-binding protein</fullName>
    </submittedName>
</protein>
<dbReference type="Gene3D" id="3.40.50.300">
    <property type="entry name" value="P-loop containing nucleotide triphosphate hydrolases"/>
    <property type="match status" value="2"/>
</dbReference>
<evidence type="ECO:0000256" key="8">
    <source>
        <dbReference type="ARBA" id="ARBA00022840"/>
    </source>
</evidence>
<dbReference type="GO" id="GO:0005524">
    <property type="term" value="F:ATP binding"/>
    <property type="evidence" value="ECO:0007669"/>
    <property type="project" value="UniProtKB-KW"/>
</dbReference>
<dbReference type="PANTHER" id="PTHR43790">
    <property type="entry name" value="CARBOHYDRATE TRANSPORT ATP-BINDING PROTEIN MG119-RELATED"/>
    <property type="match status" value="1"/>
</dbReference>
<accession>A0A7V3YG01</accession>
<sequence length="504" mass="56673">MSDAPILHFEKLTKRFPGVLALDGVTFSIQKGEVHALVGENGAGKSTLIKIVTGVYQKTAGEIFFEGKPVNFSSPHEALKNGIAAIYQEFNLIPALTVAENIFMGHHFVTRRFFVDWNRMRKEAQELMRFLDVDIDVDQKVRDLGVAKKQVVEIAKALSHRARVLIMDEPTATLAQKEIERLFRIIKVLKSEGVTIVYISHRLEEIYEICDRVTVLRDGRHIATRDVRDVTMEDLIRMMVGREVVERFPRVSHTAGEEVLRVEGLTRRGVLENISFSLRKGEILGIAGMVGSGRTELLRAIYGVDPIDEGKIYIRGKEARIRSPLDAINHGIALLPEERKVHGLVLLLSVLDNLGLPILPLVSVRGFIQDGRLKAIAQDMVQHMNIKTPSLFQRVMYLSGGNQQKVVLGKWFARNCDIYLFDEPTRGIDVGAKVEIYHLMNRLLERGASIVMVSSELPEVLAMSDRILVMREGRVVGELSREEATKEAILRLALGRREEYASVG</sequence>
<dbReference type="Pfam" id="PF00005">
    <property type="entry name" value="ABC_tran"/>
    <property type="match status" value="2"/>
</dbReference>
<dbReference type="InterPro" id="IPR003593">
    <property type="entry name" value="AAA+_ATPase"/>
</dbReference>
<organism evidence="12">
    <name type="scientific">Candidatus Caldatribacterium californiense</name>
    <dbReference type="NCBI Taxonomy" id="1454726"/>
    <lineage>
        <taxon>Bacteria</taxon>
        <taxon>Pseudomonadati</taxon>
        <taxon>Atribacterota</taxon>
        <taxon>Atribacteria</taxon>
        <taxon>Atribacterales</taxon>
        <taxon>Candidatus Caldatribacteriaceae</taxon>
        <taxon>Candidatus Caldatribacterium</taxon>
    </lineage>
</organism>
<proteinExistence type="predicted"/>
<dbReference type="GO" id="GO:0015749">
    <property type="term" value="P:monosaccharide transmembrane transport"/>
    <property type="evidence" value="ECO:0007669"/>
    <property type="project" value="UniProtKB-ARBA"/>
</dbReference>
<evidence type="ECO:0000256" key="10">
    <source>
        <dbReference type="ARBA" id="ARBA00023136"/>
    </source>
</evidence>
<evidence type="ECO:0000256" key="2">
    <source>
        <dbReference type="ARBA" id="ARBA00004533"/>
    </source>
</evidence>
<dbReference type="CDD" id="cd03216">
    <property type="entry name" value="ABC_Carb_Monos_I"/>
    <property type="match status" value="1"/>
</dbReference>
<dbReference type="FunFam" id="3.40.50.300:FF:000126">
    <property type="entry name" value="Galactose/methyl galactoside import ATP-binding protein MglA"/>
    <property type="match status" value="1"/>
</dbReference>
<evidence type="ECO:0000256" key="9">
    <source>
        <dbReference type="ARBA" id="ARBA00022967"/>
    </source>
</evidence>
<dbReference type="EMBL" id="DTFV01000049">
    <property type="protein sequence ID" value="HGI30337.1"/>
    <property type="molecule type" value="Genomic_DNA"/>
</dbReference>
<reference evidence="12" key="1">
    <citation type="journal article" date="2020" name="mSystems">
        <title>Genome- and Community-Level Interaction Insights into Carbon Utilization and Element Cycling Functions of Hydrothermarchaeota in Hydrothermal Sediment.</title>
        <authorList>
            <person name="Zhou Z."/>
            <person name="Liu Y."/>
            <person name="Xu W."/>
            <person name="Pan J."/>
            <person name="Luo Z.H."/>
            <person name="Li M."/>
        </authorList>
    </citation>
    <scope>NUCLEOTIDE SEQUENCE [LARGE SCALE GENOMIC DNA]</scope>
    <source>
        <strain evidence="12">SpSt-747</strain>
    </source>
</reference>
<dbReference type="PROSITE" id="PS50893">
    <property type="entry name" value="ABC_TRANSPORTER_2"/>
    <property type="match status" value="2"/>
</dbReference>
<evidence type="ECO:0000256" key="5">
    <source>
        <dbReference type="ARBA" id="ARBA00022597"/>
    </source>
</evidence>
<dbReference type="InterPro" id="IPR003439">
    <property type="entry name" value="ABC_transporter-like_ATP-bd"/>
</dbReference>
<keyword evidence="6" id="KW-0677">Repeat</keyword>
<dbReference type="CDD" id="cd03215">
    <property type="entry name" value="ABC_Carb_Monos_II"/>
    <property type="match status" value="1"/>
</dbReference>
<dbReference type="SMART" id="SM00382">
    <property type="entry name" value="AAA"/>
    <property type="match status" value="2"/>
</dbReference>
<dbReference type="InterPro" id="IPR050107">
    <property type="entry name" value="ABC_carbohydrate_import_ATPase"/>
</dbReference>
<feature type="domain" description="ABC transporter" evidence="11">
    <location>
        <begin position="7"/>
        <end position="243"/>
    </location>
</feature>
<keyword evidence="7" id="KW-0547">Nucleotide-binding</keyword>
<dbReference type="PROSITE" id="PS00211">
    <property type="entry name" value="ABC_TRANSPORTER_1"/>
    <property type="match status" value="1"/>
</dbReference>
<evidence type="ECO:0000256" key="6">
    <source>
        <dbReference type="ARBA" id="ARBA00022737"/>
    </source>
</evidence>
<evidence type="ECO:0000256" key="3">
    <source>
        <dbReference type="ARBA" id="ARBA00022448"/>
    </source>
</evidence>
<feature type="domain" description="ABC transporter" evidence="11">
    <location>
        <begin position="254"/>
        <end position="497"/>
    </location>
</feature>
<evidence type="ECO:0000313" key="12">
    <source>
        <dbReference type="EMBL" id="HGI30337.1"/>
    </source>
</evidence>
<dbReference type="InterPro" id="IPR027417">
    <property type="entry name" value="P-loop_NTPase"/>
</dbReference>
<evidence type="ECO:0000256" key="1">
    <source>
        <dbReference type="ARBA" id="ARBA00004202"/>
    </source>
</evidence>
<keyword evidence="9" id="KW-1278">Translocase</keyword>
<dbReference type="InterPro" id="IPR017871">
    <property type="entry name" value="ABC_transporter-like_CS"/>
</dbReference>
<keyword evidence="4" id="KW-1003">Cell membrane</keyword>
<dbReference type="GO" id="GO:0016887">
    <property type="term" value="F:ATP hydrolysis activity"/>
    <property type="evidence" value="ECO:0007669"/>
    <property type="project" value="InterPro"/>
</dbReference>
<dbReference type="FunFam" id="3.40.50.300:FF:000127">
    <property type="entry name" value="Ribose import ATP-binding protein RbsA"/>
    <property type="match status" value="1"/>
</dbReference>
<dbReference type="PANTHER" id="PTHR43790:SF3">
    <property type="entry name" value="D-ALLOSE IMPORT ATP-BINDING PROTEIN ALSA-RELATED"/>
    <property type="match status" value="1"/>
</dbReference>
<keyword evidence="5" id="KW-0762">Sugar transport</keyword>